<feature type="domain" description="RanBP2-type" evidence="14">
    <location>
        <begin position="4"/>
        <end position="33"/>
    </location>
</feature>
<proteinExistence type="inferred from homology"/>
<name>A0AAV6UXK3_9ARAC</name>
<keyword evidence="5" id="KW-0879">Wnt signaling pathway</keyword>
<dbReference type="GO" id="GO:0071947">
    <property type="term" value="P:protein deubiquitination involved in ubiquitin-dependent protein catabolic process"/>
    <property type="evidence" value="ECO:0007669"/>
    <property type="project" value="TreeGrafter"/>
</dbReference>
<dbReference type="Pfam" id="PF18418">
    <property type="entry name" value="AnkUBD"/>
    <property type="match status" value="1"/>
</dbReference>
<dbReference type="GO" id="GO:0035523">
    <property type="term" value="P:protein K29-linked deubiquitination"/>
    <property type="evidence" value="ECO:0007669"/>
    <property type="project" value="TreeGrafter"/>
</dbReference>
<keyword evidence="6" id="KW-0479">Metal-binding</keyword>
<dbReference type="PANTHER" id="PTHR13367:SF28">
    <property type="entry name" value="UBIQUITIN THIOESTERASE ZRANB1"/>
    <property type="match status" value="1"/>
</dbReference>
<feature type="domain" description="OTU" evidence="15">
    <location>
        <begin position="428"/>
        <end position="586"/>
    </location>
</feature>
<dbReference type="CDD" id="cd22767">
    <property type="entry name" value="OTU_ZRANB1"/>
    <property type="match status" value="1"/>
</dbReference>
<evidence type="ECO:0000256" key="7">
    <source>
        <dbReference type="ARBA" id="ARBA00022737"/>
    </source>
</evidence>
<gene>
    <name evidence="16" type="ORF">JTE90_007993</name>
</gene>
<dbReference type="PROSITE" id="PS50199">
    <property type="entry name" value="ZF_RANBP2_2"/>
    <property type="match status" value="3"/>
</dbReference>
<dbReference type="AlphaFoldDB" id="A0AAV6UXK3"/>
<evidence type="ECO:0000256" key="5">
    <source>
        <dbReference type="ARBA" id="ARBA00022687"/>
    </source>
</evidence>
<dbReference type="GO" id="GO:0007010">
    <property type="term" value="P:cytoskeleton organization"/>
    <property type="evidence" value="ECO:0007669"/>
    <property type="project" value="TreeGrafter"/>
</dbReference>
<evidence type="ECO:0000256" key="4">
    <source>
        <dbReference type="ARBA" id="ARBA00022670"/>
    </source>
</evidence>
<evidence type="ECO:0000256" key="6">
    <source>
        <dbReference type="ARBA" id="ARBA00022723"/>
    </source>
</evidence>
<dbReference type="InterPro" id="IPR051346">
    <property type="entry name" value="OTU_Deubiquitinase"/>
</dbReference>
<dbReference type="InterPro" id="IPR041294">
    <property type="entry name" value="AnkUBD"/>
</dbReference>
<evidence type="ECO:0000256" key="1">
    <source>
        <dbReference type="ARBA" id="ARBA00000707"/>
    </source>
</evidence>
<sequence>MSQDETKWMCNVCTFENWPKSLKCTICLSPKQSHIISQDQSQDIYMMAPLISETSAPVEAQSTSATSNPHNKWSCHSCTYLNWPKATKCTQCSAKRKTLGPSLTESSIITQQEQTNNASDATTECVLSSDNYHNDRNKSWSRSIKWTCATCTYENWPKSTKCVLCQTQRPKVETSSQIAAENDDCRSRHLVNLDIQTPLYSPINCPTIRRNDHLPPETTEIQVSTSLACASDLSRSTNNYIEECRLRNARRNNREVDWTWLNACTGVVDGDPEPVIEYLSVGGDPGRQLNANEVALLKRPSAFDAGYTLVHLAIRFQREDLLTLLLSHTGMTSPAAKRVPADISRSLSADIRHMITASLKQRRGDFPCYFVTDCVTFSLPAEIEDFNPIVQEKLFDDLLDRDAQKELEEESPIINWSLEITERLGSRLYALWNRSAGDCLLDSALQATWGVFDRDNTLRRALGESLCEAASVLYPRWKEAETLQANLLQFSLDENQWQEDWAMLLSLASQPGSALEQMHVFTLAHILRRPIIVYGVKYVKSFRGEALGFARFEGIYLPLLWDPTFCWKSPIALGYTRGHFTALVALEPDTEDALGAGANTRSGDDLRVVFLPLMTVDHQRLPVHFLTQEELGREEEIMKQWLDCCVTEGGILVAQQKILKRPYLVAQLIRSERELIYSNM</sequence>
<comment type="similarity">
    <text evidence="2">Belongs to the peptidase C64 family.</text>
</comment>
<keyword evidence="10" id="KW-0378">Hydrolase</keyword>
<evidence type="ECO:0000256" key="13">
    <source>
        <dbReference type="PROSITE-ProRule" id="PRU00322"/>
    </source>
</evidence>
<keyword evidence="9" id="KW-0833">Ubl conjugation pathway</keyword>
<dbReference type="GO" id="GO:0016055">
    <property type="term" value="P:Wnt signaling pathway"/>
    <property type="evidence" value="ECO:0007669"/>
    <property type="project" value="UniProtKB-KW"/>
</dbReference>
<dbReference type="PROSITE" id="PS01358">
    <property type="entry name" value="ZF_RANBP2_1"/>
    <property type="match status" value="3"/>
</dbReference>
<evidence type="ECO:0000259" key="14">
    <source>
        <dbReference type="PROSITE" id="PS50199"/>
    </source>
</evidence>
<evidence type="ECO:0000313" key="16">
    <source>
        <dbReference type="EMBL" id="KAG8188423.1"/>
    </source>
</evidence>
<keyword evidence="8 13" id="KW-0863">Zinc-finger</keyword>
<evidence type="ECO:0000313" key="17">
    <source>
        <dbReference type="Proteomes" id="UP000827092"/>
    </source>
</evidence>
<dbReference type="GO" id="GO:0004843">
    <property type="term" value="F:cysteine-type deubiquitinase activity"/>
    <property type="evidence" value="ECO:0007669"/>
    <property type="project" value="UniProtKB-EC"/>
</dbReference>
<dbReference type="InterPro" id="IPR036443">
    <property type="entry name" value="Znf_RanBP2_sf"/>
</dbReference>
<keyword evidence="7" id="KW-0677">Repeat</keyword>
<keyword evidence="12" id="KW-0862">Zinc</keyword>
<evidence type="ECO:0000256" key="8">
    <source>
        <dbReference type="ARBA" id="ARBA00022771"/>
    </source>
</evidence>
<comment type="caution">
    <text evidence="16">The sequence shown here is derived from an EMBL/GenBank/DDBJ whole genome shotgun (WGS) entry which is preliminary data.</text>
</comment>
<dbReference type="InterPro" id="IPR003323">
    <property type="entry name" value="OTU_dom"/>
</dbReference>
<evidence type="ECO:0000256" key="2">
    <source>
        <dbReference type="ARBA" id="ARBA00005865"/>
    </source>
</evidence>
<dbReference type="GO" id="GO:1990168">
    <property type="term" value="P:protein K33-linked deubiquitination"/>
    <property type="evidence" value="ECO:0007669"/>
    <property type="project" value="TreeGrafter"/>
</dbReference>
<dbReference type="Gene3D" id="1.25.40.560">
    <property type="match status" value="1"/>
</dbReference>
<reference evidence="16 17" key="1">
    <citation type="journal article" date="2022" name="Nat. Ecol. Evol.">
        <title>A masculinizing supergene underlies an exaggerated male reproductive morph in a spider.</title>
        <authorList>
            <person name="Hendrickx F."/>
            <person name="De Corte Z."/>
            <person name="Sonet G."/>
            <person name="Van Belleghem S.M."/>
            <person name="Kostlbacher S."/>
            <person name="Vangestel C."/>
        </authorList>
    </citation>
    <scope>NUCLEOTIDE SEQUENCE [LARGE SCALE GENOMIC DNA]</scope>
    <source>
        <strain evidence="16">W744_W776</strain>
    </source>
</reference>
<evidence type="ECO:0000256" key="3">
    <source>
        <dbReference type="ARBA" id="ARBA00012759"/>
    </source>
</evidence>
<dbReference type="EMBL" id="JAFNEN010000238">
    <property type="protein sequence ID" value="KAG8188423.1"/>
    <property type="molecule type" value="Genomic_DNA"/>
</dbReference>
<evidence type="ECO:0000256" key="11">
    <source>
        <dbReference type="ARBA" id="ARBA00022807"/>
    </source>
</evidence>
<dbReference type="SUPFAM" id="SSF90209">
    <property type="entry name" value="Ran binding protein zinc finger-like"/>
    <property type="match status" value="1"/>
</dbReference>
<evidence type="ECO:0000256" key="12">
    <source>
        <dbReference type="ARBA" id="ARBA00022833"/>
    </source>
</evidence>
<accession>A0AAV6UXK3</accession>
<keyword evidence="4" id="KW-0645">Protease</keyword>
<dbReference type="Pfam" id="PF00641">
    <property type="entry name" value="Zn_ribbon_RanBP"/>
    <property type="match status" value="3"/>
</dbReference>
<dbReference type="GO" id="GO:0030177">
    <property type="term" value="P:positive regulation of Wnt signaling pathway"/>
    <property type="evidence" value="ECO:0007669"/>
    <property type="project" value="TreeGrafter"/>
</dbReference>
<protein>
    <recommendedName>
        <fullName evidence="3">ubiquitinyl hydrolase 1</fullName>
        <ecNumber evidence="3">3.4.19.12</ecNumber>
    </recommendedName>
</protein>
<dbReference type="GO" id="GO:0005737">
    <property type="term" value="C:cytoplasm"/>
    <property type="evidence" value="ECO:0007669"/>
    <property type="project" value="TreeGrafter"/>
</dbReference>
<feature type="domain" description="RanBP2-type" evidence="14">
    <location>
        <begin position="69"/>
        <end position="98"/>
    </location>
</feature>
<dbReference type="Pfam" id="PF02338">
    <property type="entry name" value="OTU"/>
    <property type="match status" value="1"/>
</dbReference>
<organism evidence="16 17">
    <name type="scientific">Oedothorax gibbosus</name>
    <dbReference type="NCBI Taxonomy" id="931172"/>
    <lineage>
        <taxon>Eukaryota</taxon>
        <taxon>Metazoa</taxon>
        <taxon>Ecdysozoa</taxon>
        <taxon>Arthropoda</taxon>
        <taxon>Chelicerata</taxon>
        <taxon>Arachnida</taxon>
        <taxon>Araneae</taxon>
        <taxon>Araneomorphae</taxon>
        <taxon>Entelegynae</taxon>
        <taxon>Araneoidea</taxon>
        <taxon>Linyphiidae</taxon>
        <taxon>Erigoninae</taxon>
        <taxon>Oedothorax</taxon>
    </lineage>
</organism>
<keyword evidence="17" id="KW-1185">Reference proteome</keyword>
<dbReference type="PROSITE" id="PS50802">
    <property type="entry name" value="OTU"/>
    <property type="match status" value="1"/>
</dbReference>
<keyword evidence="11" id="KW-0788">Thiol protease</keyword>
<evidence type="ECO:0000256" key="9">
    <source>
        <dbReference type="ARBA" id="ARBA00022786"/>
    </source>
</evidence>
<dbReference type="GO" id="GO:0005634">
    <property type="term" value="C:nucleus"/>
    <property type="evidence" value="ECO:0007669"/>
    <property type="project" value="TreeGrafter"/>
</dbReference>
<dbReference type="Proteomes" id="UP000827092">
    <property type="component" value="Unassembled WGS sequence"/>
</dbReference>
<dbReference type="InterPro" id="IPR001876">
    <property type="entry name" value="Znf_RanBP2"/>
</dbReference>
<dbReference type="GO" id="GO:0008270">
    <property type="term" value="F:zinc ion binding"/>
    <property type="evidence" value="ECO:0007669"/>
    <property type="project" value="UniProtKB-KW"/>
</dbReference>
<evidence type="ECO:0000256" key="10">
    <source>
        <dbReference type="ARBA" id="ARBA00022801"/>
    </source>
</evidence>
<comment type="catalytic activity">
    <reaction evidence="1">
        <text>Thiol-dependent hydrolysis of ester, thioester, amide, peptide and isopeptide bonds formed by the C-terminal Gly of ubiquitin (a 76-residue protein attached to proteins as an intracellular targeting signal).</text>
        <dbReference type="EC" id="3.4.19.12"/>
    </reaction>
</comment>
<feature type="domain" description="RanBP2-type" evidence="14">
    <location>
        <begin position="142"/>
        <end position="171"/>
    </location>
</feature>
<dbReference type="SMART" id="SM00547">
    <property type="entry name" value="ZnF_RBZ"/>
    <property type="match status" value="3"/>
</dbReference>
<dbReference type="InterPro" id="IPR049768">
    <property type="entry name" value="ZRANB1_OTU"/>
</dbReference>
<dbReference type="GO" id="GO:0070530">
    <property type="term" value="F:K63-linked polyubiquitin modification-dependent protein binding"/>
    <property type="evidence" value="ECO:0007669"/>
    <property type="project" value="TreeGrafter"/>
</dbReference>
<evidence type="ECO:0000259" key="15">
    <source>
        <dbReference type="PROSITE" id="PS50802"/>
    </source>
</evidence>
<dbReference type="Gene3D" id="4.10.1060.10">
    <property type="entry name" value="Zinc finger, RanBP2-type"/>
    <property type="match status" value="3"/>
</dbReference>
<dbReference type="GO" id="GO:0016477">
    <property type="term" value="P:cell migration"/>
    <property type="evidence" value="ECO:0007669"/>
    <property type="project" value="TreeGrafter"/>
</dbReference>
<dbReference type="EC" id="3.4.19.12" evidence="3"/>
<dbReference type="PANTHER" id="PTHR13367">
    <property type="entry name" value="UBIQUITIN THIOESTERASE"/>
    <property type="match status" value="1"/>
</dbReference>